<evidence type="ECO:0000256" key="4">
    <source>
        <dbReference type="ARBA" id="ARBA00022989"/>
    </source>
</evidence>
<feature type="non-terminal residue" evidence="8">
    <location>
        <position position="1"/>
    </location>
</feature>
<dbReference type="AlphaFoldDB" id="A0A642PKR1"/>
<organism evidence="8">
    <name type="scientific">Phocaeicola dorei</name>
    <dbReference type="NCBI Taxonomy" id="357276"/>
    <lineage>
        <taxon>Bacteria</taxon>
        <taxon>Pseudomonadati</taxon>
        <taxon>Bacteroidota</taxon>
        <taxon>Bacteroidia</taxon>
        <taxon>Bacteroidales</taxon>
        <taxon>Bacteroidaceae</taxon>
        <taxon>Phocaeicola</taxon>
    </lineage>
</organism>
<reference evidence="8" key="1">
    <citation type="journal article" date="2019" name="Nat. Med.">
        <title>A library of human gut bacterial isolates paired with longitudinal multiomics data enables mechanistic microbiome research.</title>
        <authorList>
            <person name="Poyet M."/>
            <person name="Groussin M."/>
            <person name="Gibbons S.M."/>
            <person name="Avila-Pacheco J."/>
            <person name="Jiang X."/>
            <person name="Kearney S.M."/>
            <person name="Perrotta A.R."/>
            <person name="Berdy B."/>
            <person name="Zhao S."/>
            <person name="Lieberman T.D."/>
            <person name="Swanson P.K."/>
            <person name="Smith M."/>
            <person name="Roesemann S."/>
            <person name="Alexander J.E."/>
            <person name="Rich S.A."/>
            <person name="Livny J."/>
            <person name="Vlamakis H."/>
            <person name="Clish C."/>
            <person name="Bullock K."/>
            <person name="Deik A."/>
            <person name="Scott J."/>
            <person name="Pierce K.A."/>
            <person name="Xavier R.J."/>
            <person name="Alm E.J."/>
        </authorList>
    </citation>
    <scope>NUCLEOTIDE SEQUENCE [LARGE SCALE GENOMIC DNA]</scope>
    <source>
        <strain evidence="8">BIOML-A8</strain>
    </source>
</reference>
<dbReference type="InterPro" id="IPR050250">
    <property type="entry name" value="Macrolide_Exporter_MacB"/>
</dbReference>
<evidence type="ECO:0000256" key="1">
    <source>
        <dbReference type="ARBA" id="ARBA00004651"/>
    </source>
</evidence>
<protein>
    <submittedName>
        <fullName evidence="8">FtsX-like permease family protein</fullName>
    </submittedName>
</protein>
<name>A0A642PKR1_9BACT</name>
<dbReference type="PANTHER" id="PTHR30572:SF18">
    <property type="entry name" value="ABC-TYPE MACROLIDE FAMILY EXPORT SYSTEM PERMEASE COMPONENT 2"/>
    <property type="match status" value="1"/>
</dbReference>
<comment type="subcellular location">
    <subcellularLocation>
        <location evidence="1">Cell membrane</location>
        <topology evidence="1">Multi-pass membrane protein</topology>
    </subcellularLocation>
</comment>
<evidence type="ECO:0000256" key="3">
    <source>
        <dbReference type="ARBA" id="ARBA00022692"/>
    </source>
</evidence>
<evidence type="ECO:0000313" key="8">
    <source>
        <dbReference type="EMBL" id="KAA5375437.1"/>
    </source>
</evidence>
<dbReference type="GO" id="GO:0022857">
    <property type="term" value="F:transmembrane transporter activity"/>
    <property type="evidence" value="ECO:0007669"/>
    <property type="project" value="TreeGrafter"/>
</dbReference>
<dbReference type="InterPro" id="IPR003838">
    <property type="entry name" value="ABC3_permease_C"/>
</dbReference>
<evidence type="ECO:0000256" key="5">
    <source>
        <dbReference type="ARBA" id="ARBA00023136"/>
    </source>
</evidence>
<dbReference type="Pfam" id="PF02687">
    <property type="entry name" value="FtsX"/>
    <property type="match status" value="1"/>
</dbReference>
<evidence type="ECO:0000256" key="6">
    <source>
        <dbReference type="SAM" id="Phobius"/>
    </source>
</evidence>
<feature type="transmembrane region" description="Helical" evidence="6">
    <location>
        <begin position="63"/>
        <end position="84"/>
    </location>
</feature>
<evidence type="ECO:0000256" key="2">
    <source>
        <dbReference type="ARBA" id="ARBA00022475"/>
    </source>
</evidence>
<dbReference type="PANTHER" id="PTHR30572">
    <property type="entry name" value="MEMBRANE COMPONENT OF TRANSPORTER-RELATED"/>
    <property type="match status" value="1"/>
</dbReference>
<dbReference type="RefSeq" id="WP_149943294.1">
    <property type="nucleotide sequence ID" value="NZ_VVZE01000301.1"/>
</dbReference>
<sequence>MEFDLWATVRHFLLVLLVLLLVPALNLSGMISSRMEGRLAEMGVRKSFGAGRKILLSQVMWENLLLTALGGALGLLLAWLALYVGREWIFTVFDSWPNMVPEGVEVRVSGEMLFAPLVFLAALALCVVLNLLSALIPAWYSLRKPIVNSLNEKR</sequence>
<feature type="transmembrane region" description="Helical" evidence="6">
    <location>
        <begin position="12"/>
        <end position="32"/>
    </location>
</feature>
<evidence type="ECO:0000259" key="7">
    <source>
        <dbReference type="Pfam" id="PF02687"/>
    </source>
</evidence>
<keyword evidence="3 6" id="KW-0812">Transmembrane</keyword>
<gene>
    <name evidence="8" type="ORF">F2Y44_24835</name>
</gene>
<dbReference type="EMBL" id="VVZE01000301">
    <property type="protein sequence ID" value="KAA5375437.1"/>
    <property type="molecule type" value="Genomic_DNA"/>
</dbReference>
<keyword evidence="4 6" id="KW-1133">Transmembrane helix</keyword>
<dbReference type="GO" id="GO:0005886">
    <property type="term" value="C:plasma membrane"/>
    <property type="evidence" value="ECO:0007669"/>
    <property type="project" value="UniProtKB-SubCell"/>
</dbReference>
<comment type="caution">
    <text evidence="8">The sequence shown here is derived from an EMBL/GenBank/DDBJ whole genome shotgun (WGS) entry which is preliminary data.</text>
</comment>
<accession>A0A642PKR1</accession>
<feature type="transmembrane region" description="Helical" evidence="6">
    <location>
        <begin position="113"/>
        <end position="140"/>
    </location>
</feature>
<keyword evidence="5 6" id="KW-0472">Membrane</keyword>
<proteinExistence type="predicted"/>
<keyword evidence="2" id="KW-1003">Cell membrane</keyword>
<feature type="domain" description="ABC3 transporter permease C-terminal" evidence="7">
    <location>
        <begin position="14"/>
        <end position="145"/>
    </location>
</feature>